<accession>A0A241Q3Q8</accession>
<evidence type="ECO:0000313" key="3">
    <source>
        <dbReference type="Proteomes" id="UP000197638"/>
    </source>
</evidence>
<dbReference type="RefSeq" id="WP_088765464.1">
    <property type="nucleotide sequence ID" value="NZ_CP022123.1"/>
</dbReference>
<sequence>MKFFSPKIIIEKRYRYLKIDKKVNFQKILLNIIFLIILLVILKKIIPIINNYELYSFSFFTSLVIILNFFLFFLILTFKNLSNESLEIDSRKIVIKKKFIFFCYYNKEITIKEIMRITYKGWNFITAANIFNNINNSIIIQANTGLEEDEEFFFGTGIDLKIYGIFQKTLKEILGENCKKLDFIYVEY</sequence>
<protein>
    <submittedName>
        <fullName evidence="2">Uncharacterized protein</fullName>
    </submittedName>
</protein>
<feature type="transmembrane region" description="Helical" evidence="1">
    <location>
        <begin position="55"/>
        <end position="76"/>
    </location>
</feature>
<keyword evidence="1" id="KW-0812">Transmembrane</keyword>
<name>A0A241Q3Q8_FUSNP</name>
<reference evidence="2 3" key="1">
    <citation type="submission" date="2017-06" db="EMBL/GenBank/DDBJ databases">
        <title>Genome sequencing of Fusobacterium nucleatum subsp. polymorphum KCOM 1275 (=ChDC F310).</title>
        <authorList>
            <person name="Kook J.-K."/>
            <person name="Park S.-N."/>
            <person name="Lim Y.K."/>
            <person name="Roh H."/>
        </authorList>
    </citation>
    <scope>NUCLEOTIDE SEQUENCE [LARGE SCALE GENOMIC DNA]</scope>
    <source>
        <strain evidence="2 3">KCOM 1275</strain>
    </source>
</reference>
<keyword evidence="1" id="KW-1133">Transmembrane helix</keyword>
<keyword evidence="1" id="KW-0472">Membrane</keyword>
<feature type="transmembrane region" description="Helical" evidence="1">
    <location>
        <begin position="28"/>
        <end position="49"/>
    </location>
</feature>
<dbReference type="AlphaFoldDB" id="A0A241Q3Q8"/>
<gene>
    <name evidence="2" type="ORF">CBG61_11125</name>
</gene>
<proteinExistence type="predicted"/>
<dbReference type="EMBL" id="CP022123">
    <property type="protein sequence ID" value="ASG29376.1"/>
    <property type="molecule type" value="Genomic_DNA"/>
</dbReference>
<evidence type="ECO:0000256" key="1">
    <source>
        <dbReference type="SAM" id="Phobius"/>
    </source>
</evidence>
<evidence type="ECO:0000313" key="2">
    <source>
        <dbReference type="EMBL" id="ASG29376.1"/>
    </source>
</evidence>
<organism evidence="2 3">
    <name type="scientific">Fusobacterium nucleatum subsp. polymorphum</name>
    <name type="common">Fusobacterium polymorphum</name>
    <dbReference type="NCBI Taxonomy" id="76857"/>
    <lineage>
        <taxon>Bacteria</taxon>
        <taxon>Fusobacteriati</taxon>
        <taxon>Fusobacteriota</taxon>
        <taxon>Fusobacteriia</taxon>
        <taxon>Fusobacteriales</taxon>
        <taxon>Fusobacteriaceae</taxon>
        <taxon>Fusobacterium</taxon>
    </lineage>
</organism>
<dbReference type="Proteomes" id="UP000197638">
    <property type="component" value="Chromosome"/>
</dbReference>